<dbReference type="KEGG" id="ehx:EMIHUDRAFT_435674"/>
<dbReference type="EnsemblProtists" id="EOD34910">
    <property type="protein sequence ID" value="EOD34910"/>
    <property type="gene ID" value="EMIHUDRAFT_447058"/>
</dbReference>
<dbReference type="EC" id="2.4.2.-" evidence="1"/>
<feature type="domain" description="PARP catalytic" evidence="2">
    <location>
        <begin position="1"/>
        <end position="158"/>
    </location>
</feature>
<dbReference type="RefSeq" id="XP_005787339.1">
    <property type="nucleotide sequence ID" value="XM_005787282.1"/>
</dbReference>
<dbReference type="HOGENOM" id="CLU_1672541_0_0_1"/>
<reference evidence="3" key="2">
    <citation type="submission" date="2024-10" db="UniProtKB">
        <authorList>
            <consortium name="EnsemblProtists"/>
        </authorList>
    </citation>
    <scope>IDENTIFICATION</scope>
</reference>
<dbReference type="Proteomes" id="UP000013827">
    <property type="component" value="Unassembled WGS sequence"/>
</dbReference>
<dbReference type="InterPro" id="IPR012317">
    <property type="entry name" value="Poly(ADP-ribose)pol_cat_dom"/>
</dbReference>
<keyword evidence="1" id="KW-0520">NAD</keyword>
<keyword evidence="1" id="KW-0808">Transferase</keyword>
<dbReference type="KEGG" id="ehx:EMIHUDRAFT_447058"/>
<dbReference type="InterPro" id="IPR051712">
    <property type="entry name" value="ARTD-AVP"/>
</dbReference>
<dbReference type="GO" id="GO:0005634">
    <property type="term" value="C:nucleus"/>
    <property type="evidence" value="ECO:0007669"/>
    <property type="project" value="TreeGrafter"/>
</dbReference>
<dbReference type="PROSITE" id="PS51059">
    <property type="entry name" value="PARP_CATALYTIC"/>
    <property type="match status" value="1"/>
</dbReference>
<evidence type="ECO:0000256" key="1">
    <source>
        <dbReference type="RuleBase" id="RU362114"/>
    </source>
</evidence>
<reference evidence="4" key="1">
    <citation type="journal article" date="2013" name="Nature">
        <title>Pan genome of the phytoplankton Emiliania underpins its global distribution.</title>
        <authorList>
            <person name="Read B.A."/>
            <person name="Kegel J."/>
            <person name="Klute M.J."/>
            <person name="Kuo A."/>
            <person name="Lefebvre S.C."/>
            <person name="Maumus F."/>
            <person name="Mayer C."/>
            <person name="Miller J."/>
            <person name="Monier A."/>
            <person name="Salamov A."/>
            <person name="Young J."/>
            <person name="Aguilar M."/>
            <person name="Claverie J.M."/>
            <person name="Frickenhaus S."/>
            <person name="Gonzalez K."/>
            <person name="Herman E.K."/>
            <person name="Lin Y.C."/>
            <person name="Napier J."/>
            <person name="Ogata H."/>
            <person name="Sarno A.F."/>
            <person name="Shmutz J."/>
            <person name="Schroeder D."/>
            <person name="de Vargas C."/>
            <person name="Verret F."/>
            <person name="von Dassow P."/>
            <person name="Valentin K."/>
            <person name="Van de Peer Y."/>
            <person name="Wheeler G."/>
            <person name="Dacks J.B."/>
            <person name="Delwiche C.F."/>
            <person name="Dyhrman S.T."/>
            <person name="Glockner G."/>
            <person name="John U."/>
            <person name="Richards T."/>
            <person name="Worden A.Z."/>
            <person name="Zhang X."/>
            <person name="Grigoriev I.V."/>
            <person name="Allen A.E."/>
            <person name="Bidle K."/>
            <person name="Borodovsky M."/>
            <person name="Bowler C."/>
            <person name="Brownlee C."/>
            <person name="Cock J.M."/>
            <person name="Elias M."/>
            <person name="Gladyshev V.N."/>
            <person name="Groth M."/>
            <person name="Guda C."/>
            <person name="Hadaegh A."/>
            <person name="Iglesias-Rodriguez M.D."/>
            <person name="Jenkins J."/>
            <person name="Jones B.M."/>
            <person name="Lawson T."/>
            <person name="Leese F."/>
            <person name="Lindquist E."/>
            <person name="Lobanov A."/>
            <person name="Lomsadze A."/>
            <person name="Malik S.B."/>
            <person name="Marsh M.E."/>
            <person name="Mackinder L."/>
            <person name="Mock T."/>
            <person name="Mueller-Roeber B."/>
            <person name="Pagarete A."/>
            <person name="Parker M."/>
            <person name="Probert I."/>
            <person name="Quesneville H."/>
            <person name="Raines C."/>
            <person name="Rensing S.A."/>
            <person name="Riano-Pachon D.M."/>
            <person name="Richier S."/>
            <person name="Rokitta S."/>
            <person name="Shiraiwa Y."/>
            <person name="Soanes D.M."/>
            <person name="van der Giezen M."/>
            <person name="Wahlund T.M."/>
            <person name="Williams B."/>
            <person name="Wilson W."/>
            <person name="Wolfe G."/>
            <person name="Wurch L.L."/>
        </authorList>
    </citation>
    <scope>NUCLEOTIDE SEQUENCE</scope>
</reference>
<evidence type="ECO:0000313" key="3">
    <source>
        <dbReference type="EnsemblProtists" id="EOD34910"/>
    </source>
</evidence>
<keyword evidence="1" id="KW-0328">Glycosyltransferase</keyword>
<dbReference type="AlphaFoldDB" id="A0A0D3KGM5"/>
<name>A0A0D3KGM5_EMIH1</name>
<evidence type="ECO:0000259" key="2">
    <source>
        <dbReference type="PROSITE" id="PS51059"/>
    </source>
</evidence>
<dbReference type="Pfam" id="PF00644">
    <property type="entry name" value="PARP"/>
    <property type="match status" value="1"/>
</dbReference>
<dbReference type="SUPFAM" id="SSF56399">
    <property type="entry name" value="ADP-ribosylation"/>
    <property type="match status" value="1"/>
</dbReference>
<evidence type="ECO:0000313" key="4">
    <source>
        <dbReference type="Proteomes" id="UP000013827"/>
    </source>
</evidence>
<dbReference type="Gene3D" id="6.20.320.10">
    <property type="match status" value="1"/>
</dbReference>
<proteinExistence type="predicted"/>
<accession>A0A0D3KGM5</accession>
<dbReference type="PANTHER" id="PTHR45740:SF2">
    <property type="entry name" value="POLY [ADP-RIBOSE] POLYMERASE"/>
    <property type="match status" value="1"/>
</dbReference>
<dbReference type="GO" id="GO:0003950">
    <property type="term" value="F:NAD+ poly-ADP-ribosyltransferase activity"/>
    <property type="evidence" value="ECO:0007669"/>
    <property type="project" value="UniProtKB-UniRule"/>
</dbReference>
<dbReference type="RefSeq" id="XP_005774120.1">
    <property type="nucleotide sequence ID" value="XM_005774063.1"/>
</dbReference>
<dbReference type="PANTHER" id="PTHR45740">
    <property type="entry name" value="POLY [ADP-RIBOSE] POLYMERASE"/>
    <property type="match status" value="1"/>
</dbReference>
<dbReference type="OMA" id="ACHIGES"/>
<dbReference type="GeneID" id="17280182"/>
<protein>
    <recommendedName>
        <fullName evidence="1">Poly [ADP-ribose] polymerase</fullName>
        <shortName evidence="1">PARP</shortName>
        <ecNumber evidence="1">2.4.2.-</ecNumber>
    </recommendedName>
</protein>
<dbReference type="PaxDb" id="2903-EOD21691"/>
<dbReference type="EnsemblProtists" id="EOD21691">
    <property type="protein sequence ID" value="EOD21691"/>
    <property type="gene ID" value="EMIHUDRAFT_435674"/>
</dbReference>
<keyword evidence="4" id="KW-1185">Reference proteome</keyword>
<dbReference type="GeneID" id="17267198"/>
<dbReference type="STRING" id="2903.R1EFB4"/>
<dbReference type="GO" id="GO:1990404">
    <property type="term" value="F:NAD+-protein mono-ADP-ribosyltransferase activity"/>
    <property type="evidence" value="ECO:0007669"/>
    <property type="project" value="TreeGrafter"/>
</dbReference>
<organism evidence="3 4">
    <name type="scientific">Emiliania huxleyi (strain CCMP1516)</name>
    <dbReference type="NCBI Taxonomy" id="280463"/>
    <lineage>
        <taxon>Eukaryota</taxon>
        <taxon>Haptista</taxon>
        <taxon>Haptophyta</taxon>
        <taxon>Prymnesiophyceae</taxon>
        <taxon>Isochrysidales</taxon>
        <taxon>Noelaerhabdaceae</taxon>
        <taxon>Emiliania</taxon>
    </lineage>
</organism>
<sequence length="158" mass="16809">MAPGCSFGIDVTQPPCTDPACAVCSICASSFDLQHAGSGRLGAGFFRYGKGLYFSRVSSKSNDYNAGSQRENPRSLPGGTYKCMFLCKVAEGASHRSKRDRLDEFEVDSLIAARGQGAAHDSIVGVSVADGGAINHEETVVYTNEAAIPSYLIVYRMP</sequence>
<dbReference type="Gene3D" id="3.90.228.10">
    <property type="match status" value="1"/>
</dbReference>